<reference evidence="2" key="1">
    <citation type="submission" date="2021-01" db="EMBL/GenBank/DDBJ databases">
        <authorList>
            <person name="Li R."/>
            <person name="Bekaert M."/>
        </authorList>
    </citation>
    <scope>NUCLEOTIDE SEQUENCE</scope>
    <source>
        <strain evidence="2">Farmed</strain>
    </source>
</reference>
<feature type="transmembrane region" description="Helical" evidence="1">
    <location>
        <begin position="12"/>
        <end position="29"/>
    </location>
</feature>
<feature type="transmembrane region" description="Helical" evidence="1">
    <location>
        <begin position="171"/>
        <end position="188"/>
    </location>
</feature>
<organism evidence="2 3">
    <name type="scientific">Acanthosepion pharaonis</name>
    <name type="common">Pharaoh cuttlefish</name>
    <name type="synonym">Sepia pharaonis</name>
    <dbReference type="NCBI Taxonomy" id="158019"/>
    <lineage>
        <taxon>Eukaryota</taxon>
        <taxon>Metazoa</taxon>
        <taxon>Spiralia</taxon>
        <taxon>Lophotrochozoa</taxon>
        <taxon>Mollusca</taxon>
        <taxon>Cephalopoda</taxon>
        <taxon>Coleoidea</taxon>
        <taxon>Decapodiformes</taxon>
        <taxon>Sepiida</taxon>
        <taxon>Sepiina</taxon>
        <taxon>Sepiidae</taxon>
        <taxon>Acanthosepion</taxon>
    </lineage>
</organism>
<keyword evidence="1" id="KW-0812">Transmembrane</keyword>
<feature type="transmembrane region" description="Helical" evidence="1">
    <location>
        <begin position="147"/>
        <end position="165"/>
    </location>
</feature>
<evidence type="ECO:0000313" key="3">
    <source>
        <dbReference type="Proteomes" id="UP000597762"/>
    </source>
</evidence>
<feature type="transmembrane region" description="Helical" evidence="1">
    <location>
        <begin position="35"/>
        <end position="54"/>
    </location>
</feature>
<sequence length="212" mass="25511">MFRFLLFHSFFYYLVISLAIFFLLFFFIYHSVLSFITLFFLCLLCRTLLIYLLFRSFFYYLLSLVTLFLLRFLYLLFCSFFYYLFLSSFTLFLLIIFLFPLLLHLFFYYLVSCLLTLFVIPPSFSSKFSFQSNPVPIHQFSLPFRHLLPFLCAFLIIHSFFLSFILIKGSLVPSIPLFSFFCLAFLSSNRDIFLQSIELLLFHGLYSNDIFY</sequence>
<comment type="caution">
    <text evidence="2">The sequence shown here is derived from an EMBL/GenBank/DDBJ whole genome shotgun (WGS) entry which is preliminary data.</text>
</comment>
<name>A0A812EDG0_ACAPH</name>
<feature type="transmembrane region" description="Helical" evidence="1">
    <location>
        <begin position="91"/>
        <end position="120"/>
    </location>
</feature>
<protein>
    <submittedName>
        <fullName evidence="2">Uncharacterized protein</fullName>
    </submittedName>
</protein>
<gene>
    <name evidence="2" type="ORF">SPHA_70245</name>
</gene>
<accession>A0A812EDG0</accession>
<evidence type="ECO:0000313" key="2">
    <source>
        <dbReference type="EMBL" id="CAE1319921.1"/>
    </source>
</evidence>
<evidence type="ECO:0000256" key="1">
    <source>
        <dbReference type="SAM" id="Phobius"/>
    </source>
</evidence>
<feature type="transmembrane region" description="Helical" evidence="1">
    <location>
        <begin position="61"/>
        <end position="85"/>
    </location>
</feature>
<keyword evidence="1" id="KW-0472">Membrane</keyword>
<dbReference type="EMBL" id="CAHIKZ030005136">
    <property type="protein sequence ID" value="CAE1319921.1"/>
    <property type="molecule type" value="Genomic_DNA"/>
</dbReference>
<keyword evidence="3" id="KW-1185">Reference proteome</keyword>
<dbReference type="Proteomes" id="UP000597762">
    <property type="component" value="Unassembled WGS sequence"/>
</dbReference>
<dbReference type="AlphaFoldDB" id="A0A812EDG0"/>
<keyword evidence="1" id="KW-1133">Transmembrane helix</keyword>
<proteinExistence type="predicted"/>